<evidence type="ECO:0000313" key="3">
    <source>
        <dbReference type="Proteomes" id="UP001607069"/>
    </source>
</evidence>
<proteinExistence type="predicted"/>
<evidence type="ECO:0000259" key="1">
    <source>
        <dbReference type="Pfam" id="PF14280"/>
    </source>
</evidence>
<dbReference type="Proteomes" id="UP001607069">
    <property type="component" value="Unassembled WGS sequence"/>
</dbReference>
<accession>A0ABW7HPK4</accession>
<name>A0ABW7HPK4_9ACTN</name>
<feature type="domain" description="DUF4365" evidence="1">
    <location>
        <begin position="14"/>
        <end position="114"/>
    </location>
</feature>
<dbReference type="EMBL" id="JBIHMK010000011">
    <property type="protein sequence ID" value="MFH0247551.1"/>
    <property type="molecule type" value="Genomic_DNA"/>
</dbReference>
<organism evidence="2 3">
    <name type="scientific">Streptomyces chitinivorans</name>
    <dbReference type="NCBI Taxonomy" id="1257027"/>
    <lineage>
        <taxon>Bacteria</taxon>
        <taxon>Bacillati</taxon>
        <taxon>Actinomycetota</taxon>
        <taxon>Actinomycetes</taxon>
        <taxon>Kitasatosporales</taxon>
        <taxon>Streptomycetaceae</taxon>
        <taxon>Streptomyces</taxon>
    </lineage>
</organism>
<comment type="caution">
    <text evidence="2">The sequence shown here is derived from an EMBL/GenBank/DDBJ whole genome shotgun (WGS) entry which is preliminary data.</text>
</comment>
<dbReference type="InterPro" id="IPR025375">
    <property type="entry name" value="DUF4365"/>
</dbReference>
<gene>
    <name evidence="2" type="ORF">ACG5V6_04915</name>
</gene>
<dbReference type="Pfam" id="PF14280">
    <property type="entry name" value="DUF4365"/>
    <property type="match status" value="1"/>
</dbReference>
<reference evidence="2 3" key="1">
    <citation type="submission" date="2024-10" db="EMBL/GenBank/DDBJ databases">
        <authorList>
            <person name="Cho J.-C."/>
        </authorList>
    </citation>
    <scope>NUCLEOTIDE SEQUENCE [LARGE SCALE GENOMIC DNA]</scope>
    <source>
        <strain evidence="2 3">KCTC29696</strain>
    </source>
</reference>
<keyword evidence="3" id="KW-1185">Reference proteome</keyword>
<evidence type="ECO:0000313" key="2">
    <source>
        <dbReference type="EMBL" id="MFH0247551.1"/>
    </source>
</evidence>
<dbReference type="RefSeq" id="WP_279949062.1">
    <property type="nucleotide sequence ID" value="NZ_BAABEN010000001.1"/>
</dbReference>
<protein>
    <submittedName>
        <fullName evidence="2">DUF4365 domain-containing protein</fullName>
    </submittedName>
</protein>
<sequence>MPPRKRLRNTKATERAGVNALRNFLESRECVVQEVDTANDFGKDLLVDLTEDREITGHTIAIQVKSGRSFLRNGMWGIPAKPVDLNTWFESSVPMFGVVFDPDSQELHWMNLSAYVHEEMDALHEHKNIGKGQPVDHDQFRGHFVPFPSAQVLKAETWDHFTAAVNDYSRRFGGNSLLDLMAQDAVAQLSAISDCFALGRGDVRALLLIRHTITKLSGWALMAAITALSHCAPHPDVAWSKKNWIPQRIRNQVVETFDWSPDELLHMIQGLEEASNEGHSVWERGGCGQSFVVILWNAPNLCHALSSALSTACRELDSDVAFRTLILYQYFLGIREDGADLVSVVGELMSEWPKLAAHPLSKELIHILEEYGWADIF</sequence>